<keyword evidence="2" id="KW-1185">Reference proteome</keyword>
<accession>A0A8G0LKY2</accession>
<organism evidence="1 2">
    <name type="scientific">Trichoderma simmonsii</name>
    <dbReference type="NCBI Taxonomy" id="1491479"/>
    <lineage>
        <taxon>Eukaryota</taxon>
        <taxon>Fungi</taxon>
        <taxon>Dikarya</taxon>
        <taxon>Ascomycota</taxon>
        <taxon>Pezizomycotina</taxon>
        <taxon>Sordariomycetes</taxon>
        <taxon>Hypocreomycetidae</taxon>
        <taxon>Hypocreales</taxon>
        <taxon>Hypocreaceae</taxon>
        <taxon>Trichoderma</taxon>
    </lineage>
</organism>
<reference evidence="1 2" key="1">
    <citation type="journal article" date="2021" name="BMC Genomics">
        <title>Telomere-to-telomere genome assembly of asparaginase-producing Trichoderma simmonsii.</title>
        <authorList>
            <person name="Chung D."/>
            <person name="Kwon Y.M."/>
            <person name="Yang Y."/>
        </authorList>
    </citation>
    <scope>NUCLEOTIDE SEQUENCE [LARGE SCALE GENOMIC DNA]</scope>
    <source>
        <strain evidence="1 2">GH-Sj1</strain>
    </source>
</reference>
<proteinExistence type="predicted"/>
<sequence>MEPSKTPRAVSEIAAPLRPCRPAPPTTLHKLFGRFVGGVAYPGISRPSRQPPNQHVELISFAVALSGRVGNQGSGPSPVACRERQAKAARVACWTHQPSCRASIV</sequence>
<protein>
    <submittedName>
        <fullName evidence="1">Uncharacterized protein</fullName>
    </submittedName>
</protein>
<gene>
    <name evidence="1" type="ORF">H0G86_011137</name>
</gene>
<dbReference type="Proteomes" id="UP000826661">
    <property type="component" value="Chromosome VI"/>
</dbReference>
<dbReference type="EMBL" id="CP075869">
    <property type="protein sequence ID" value="QYT04213.1"/>
    <property type="molecule type" value="Genomic_DNA"/>
</dbReference>
<evidence type="ECO:0000313" key="2">
    <source>
        <dbReference type="Proteomes" id="UP000826661"/>
    </source>
</evidence>
<evidence type="ECO:0000313" key="1">
    <source>
        <dbReference type="EMBL" id="QYT04213.1"/>
    </source>
</evidence>
<dbReference type="AlphaFoldDB" id="A0A8G0LKY2"/>
<name>A0A8G0LKY2_9HYPO</name>